<comment type="caution">
    <text evidence="3">The sequence shown here is derived from an EMBL/GenBank/DDBJ whole genome shotgun (WGS) entry which is preliminary data.</text>
</comment>
<evidence type="ECO:0000259" key="1">
    <source>
        <dbReference type="Pfam" id="PF20275"/>
    </source>
</evidence>
<name>A0ABR9B249_9BACL</name>
<dbReference type="NCBIfam" id="NF033859">
    <property type="entry name" value="SMEK_N"/>
    <property type="match status" value="1"/>
</dbReference>
<proteinExistence type="predicted"/>
<dbReference type="Pfam" id="PF21941">
    <property type="entry name" value="SMEK_N"/>
    <property type="match status" value="1"/>
</dbReference>
<dbReference type="InterPro" id="IPR047740">
    <property type="entry name" value="SMEK_dom"/>
</dbReference>
<dbReference type="Pfam" id="PF20275">
    <property type="entry name" value="CTD10"/>
    <property type="match status" value="1"/>
</dbReference>
<dbReference type="RefSeq" id="WP_192026736.1">
    <property type="nucleotide sequence ID" value="NZ_JACYTN010000022.1"/>
</dbReference>
<evidence type="ECO:0000259" key="2">
    <source>
        <dbReference type="Pfam" id="PF21941"/>
    </source>
</evidence>
<feature type="domain" description="ABC-three component systems C-terminal" evidence="1">
    <location>
        <begin position="177"/>
        <end position="317"/>
    </location>
</feature>
<keyword evidence="4" id="KW-1185">Reference proteome</keyword>
<sequence>MKRQRYYSEISERLEILANRIKTNGKLNVLDLNIHAETFFRDLLNCIYGYKLRSANVSSANTEAIDLIDEENKMVIQVSSTATKQKIESTLNKEIMSEYATKNYNIKFLFIADEAKNLKDKDFLNPYKISFSPQEDIIDKVSLITSISQLTIGSYSIVHDLFIKEFGGAPSPSKITSNLATIVNLLAVEDLDEGGTSTNLNLYNIDEKIDYNELSIIKETTINEYIPYYSKLDRIYKEFEHEGRNKRVSVLRKLTSFYEKELCNNDISSVEKFFNIINKVEEYIIDSNNLNDIEEDVIEMCVKIITVDAFIRCKIFKNPKGYNHVAS</sequence>
<accession>A0ABR9B249</accession>
<evidence type="ECO:0000313" key="3">
    <source>
        <dbReference type="EMBL" id="MBD8500443.1"/>
    </source>
</evidence>
<protein>
    <submittedName>
        <fullName evidence="3">SMEK domain-containing protein</fullName>
    </submittedName>
</protein>
<gene>
    <name evidence="3" type="ORF">IFO66_19325</name>
</gene>
<reference evidence="3 4" key="1">
    <citation type="submission" date="2020-09" db="EMBL/GenBank/DDBJ databases">
        <title>Paenibacillus sp. CAU 1523 isolated from sand of Haeundae Beach.</title>
        <authorList>
            <person name="Kim W."/>
        </authorList>
    </citation>
    <scope>NUCLEOTIDE SEQUENCE [LARGE SCALE GENOMIC DNA]</scope>
    <source>
        <strain evidence="3 4">CAU 1523</strain>
    </source>
</reference>
<organism evidence="3 4">
    <name type="scientific">Paenibacillus arenosi</name>
    <dbReference type="NCBI Taxonomy" id="2774142"/>
    <lineage>
        <taxon>Bacteria</taxon>
        <taxon>Bacillati</taxon>
        <taxon>Bacillota</taxon>
        <taxon>Bacilli</taxon>
        <taxon>Bacillales</taxon>
        <taxon>Paenibacillaceae</taxon>
        <taxon>Paenibacillus</taxon>
    </lineage>
</organism>
<dbReference type="Proteomes" id="UP000634529">
    <property type="component" value="Unassembled WGS sequence"/>
</dbReference>
<dbReference type="EMBL" id="JACYTN010000022">
    <property type="protein sequence ID" value="MBD8500443.1"/>
    <property type="molecule type" value="Genomic_DNA"/>
</dbReference>
<evidence type="ECO:0000313" key="4">
    <source>
        <dbReference type="Proteomes" id="UP000634529"/>
    </source>
</evidence>
<feature type="domain" description="SMEK" evidence="2">
    <location>
        <begin position="9"/>
        <end position="147"/>
    </location>
</feature>
<dbReference type="InterPro" id="IPR046919">
    <property type="entry name" value="ABC-3C_CTD10"/>
</dbReference>